<dbReference type="EMBL" id="QSQT01000016">
    <property type="protein sequence ID" value="RGK54902.1"/>
    <property type="molecule type" value="Genomic_DNA"/>
</dbReference>
<dbReference type="EMBL" id="QRHQ01000001">
    <property type="protein sequence ID" value="RHF93561.1"/>
    <property type="molecule type" value="Genomic_DNA"/>
</dbReference>
<reference evidence="4 5" key="1">
    <citation type="submission" date="2018-08" db="EMBL/GenBank/DDBJ databases">
        <title>A genome reference for cultivated species of the human gut microbiota.</title>
        <authorList>
            <person name="Zou Y."/>
            <person name="Xue W."/>
            <person name="Luo G."/>
        </authorList>
    </citation>
    <scope>NUCLEOTIDE SEQUENCE [LARGE SCALE GENOMIC DNA]</scope>
    <source>
        <strain evidence="3 6">AM23-23</strain>
        <strain evidence="2 4">OM08-14</strain>
        <strain evidence="1 5">TF10-3AC</strain>
    </source>
</reference>
<sequence length="277" mass="31860">MKRKFIFISVLLLCFSTICFGACIDEIKMFYTSYMTNILNVDSTNEILCKKYLTEELAAKLQRMRNATGGDPIIRAQDMNSDAIKTLNVREIADDWYMVSYLWNEKDSASLVEIPLKVGCVNEKCKIVYITPIENGSQYGNEWLTGFENTASYKIDSSSGESLVESFYKLYVATYCSMCSDLNSKLQSFRLSHLSHTALEQFKKVELENLQDGFGGYDLLITNFDFDSMWFYSLKVVPLEPDNYQVTYQAGKYTHQINIQVAYRDGRYWINAITGVR</sequence>
<dbReference type="Gene3D" id="3.10.450.50">
    <property type="match status" value="2"/>
</dbReference>
<dbReference type="RefSeq" id="WP_117672905.1">
    <property type="nucleotide sequence ID" value="NZ_CABOGR010000016.1"/>
</dbReference>
<comment type="caution">
    <text evidence="1">The sequence shown here is derived from an EMBL/GenBank/DDBJ whole genome shotgun (WGS) entry which is preliminary data.</text>
</comment>
<evidence type="ECO:0000313" key="1">
    <source>
        <dbReference type="EMBL" id="RGK54902.1"/>
    </source>
</evidence>
<accession>A0A3E4MZW8</accession>
<dbReference type="Proteomes" id="UP000283485">
    <property type="component" value="Unassembled WGS sequence"/>
</dbReference>
<proteinExistence type="predicted"/>
<evidence type="ECO:0000313" key="3">
    <source>
        <dbReference type="EMBL" id="RHF93561.1"/>
    </source>
</evidence>
<keyword evidence="5" id="KW-1185">Reference proteome</keyword>
<evidence type="ECO:0000313" key="4">
    <source>
        <dbReference type="Proteomes" id="UP000260780"/>
    </source>
</evidence>
<gene>
    <name evidence="3" type="ORF">DW653_01505</name>
    <name evidence="2" type="ORF">DXC17_04370</name>
    <name evidence="1" type="ORF">DXD04_09540</name>
</gene>
<dbReference type="AlphaFoldDB" id="A0A3E4MZW8"/>
<dbReference type="Proteomes" id="UP000260862">
    <property type="component" value="Unassembled WGS sequence"/>
</dbReference>
<dbReference type="Proteomes" id="UP000260780">
    <property type="component" value="Unassembled WGS sequence"/>
</dbReference>
<evidence type="ECO:0000313" key="5">
    <source>
        <dbReference type="Proteomes" id="UP000260862"/>
    </source>
</evidence>
<evidence type="ECO:0000313" key="6">
    <source>
        <dbReference type="Proteomes" id="UP000283485"/>
    </source>
</evidence>
<dbReference type="EMBL" id="QSTF01000006">
    <property type="protein sequence ID" value="RGM41837.1"/>
    <property type="molecule type" value="Genomic_DNA"/>
</dbReference>
<evidence type="ECO:0000313" key="2">
    <source>
        <dbReference type="EMBL" id="RGM41837.1"/>
    </source>
</evidence>
<protein>
    <submittedName>
        <fullName evidence="1">DUF3828 domain-containing protein</fullName>
    </submittedName>
</protein>
<name>A0A3E4MZW8_9BACT</name>
<organism evidence="1 5">
    <name type="scientific">Phocaeicola plebeius</name>
    <dbReference type="NCBI Taxonomy" id="310297"/>
    <lineage>
        <taxon>Bacteria</taxon>
        <taxon>Pseudomonadati</taxon>
        <taxon>Bacteroidota</taxon>
        <taxon>Bacteroidia</taxon>
        <taxon>Bacteroidales</taxon>
        <taxon>Bacteroidaceae</taxon>
        <taxon>Phocaeicola</taxon>
    </lineage>
</organism>